<dbReference type="InterPro" id="IPR029069">
    <property type="entry name" value="HotDog_dom_sf"/>
</dbReference>
<protein>
    <submittedName>
        <fullName evidence="4">MaoC family dehydratase</fullName>
    </submittedName>
</protein>
<dbReference type="InterPro" id="IPR002539">
    <property type="entry name" value="MaoC-like_dom"/>
</dbReference>
<evidence type="ECO:0000256" key="2">
    <source>
        <dbReference type="SAM" id="MobiDB-lite"/>
    </source>
</evidence>
<evidence type="ECO:0000256" key="1">
    <source>
        <dbReference type="ARBA" id="ARBA00005254"/>
    </source>
</evidence>
<dbReference type="Proteomes" id="UP001284601">
    <property type="component" value="Unassembled WGS sequence"/>
</dbReference>
<keyword evidence="5" id="KW-1185">Reference proteome</keyword>
<evidence type="ECO:0000313" key="5">
    <source>
        <dbReference type="Proteomes" id="UP001284601"/>
    </source>
</evidence>
<dbReference type="Gene3D" id="3.10.129.10">
    <property type="entry name" value="Hotdog Thioesterase"/>
    <property type="match status" value="1"/>
</dbReference>
<feature type="region of interest" description="Disordered" evidence="2">
    <location>
        <begin position="1"/>
        <end position="25"/>
    </location>
</feature>
<evidence type="ECO:0000259" key="3">
    <source>
        <dbReference type="Pfam" id="PF01575"/>
    </source>
</evidence>
<dbReference type="RefSeq" id="WP_318598195.1">
    <property type="nucleotide sequence ID" value="NZ_JAWSTH010000041.1"/>
</dbReference>
<accession>A0ABU4HRA7</accession>
<comment type="caution">
    <text evidence="4">The sequence shown here is derived from an EMBL/GenBank/DDBJ whole genome shotgun (WGS) entry which is preliminary data.</text>
</comment>
<proteinExistence type="inferred from homology"/>
<sequence>MSGPVPTPDAPVPTPDAPTPARDASPRVVRGFDELRALAGQPLGSSDWLTVDQERIDAFARVTEDEQWIHVDVERAAAGPFGTTIAHGHLTTSLIPRLVRGAYRFEGADSLVNYGSDKVRFPAPVPAGARIRAHVELIDVTDVRGGVQARTRVTVEREGGSKPVCVAETVTRMLAKESA</sequence>
<evidence type="ECO:0000313" key="4">
    <source>
        <dbReference type="EMBL" id="MDW5595851.1"/>
    </source>
</evidence>
<dbReference type="Pfam" id="PF01575">
    <property type="entry name" value="MaoC_dehydratas"/>
    <property type="match status" value="1"/>
</dbReference>
<dbReference type="InterPro" id="IPR039375">
    <property type="entry name" value="NodN-like"/>
</dbReference>
<name>A0ABU4HRA7_9ACTN</name>
<feature type="compositionally biased region" description="Pro residues" evidence="2">
    <location>
        <begin position="1"/>
        <end position="18"/>
    </location>
</feature>
<organism evidence="4 5">
    <name type="scientific">Conexibacter stalactiti</name>
    <dbReference type="NCBI Taxonomy" id="1940611"/>
    <lineage>
        <taxon>Bacteria</taxon>
        <taxon>Bacillati</taxon>
        <taxon>Actinomycetota</taxon>
        <taxon>Thermoleophilia</taxon>
        <taxon>Solirubrobacterales</taxon>
        <taxon>Conexibacteraceae</taxon>
        <taxon>Conexibacter</taxon>
    </lineage>
</organism>
<dbReference type="EMBL" id="JAWSTH010000041">
    <property type="protein sequence ID" value="MDW5595851.1"/>
    <property type="molecule type" value="Genomic_DNA"/>
</dbReference>
<reference evidence="5" key="1">
    <citation type="submission" date="2023-07" db="EMBL/GenBank/DDBJ databases">
        <title>Conexibacter stalactiti sp. nov., isolated from stalactites in a lava cave and emended description of the genus Conexibacter.</title>
        <authorList>
            <person name="Lee S.D."/>
        </authorList>
    </citation>
    <scope>NUCLEOTIDE SEQUENCE [LARGE SCALE GENOMIC DNA]</scope>
    <source>
        <strain evidence="5">KCTC 39840</strain>
    </source>
</reference>
<feature type="domain" description="MaoC-like" evidence="3">
    <location>
        <begin position="39"/>
        <end position="155"/>
    </location>
</feature>
<dbReference type="PANTHER" id="PTHR42993">
    <property type="entry name" value="MAOC-LIKE DEHYDRATASE DOMAIN-CONTAINING PROTEIN"/>
    <property type="match status" value="1"/>
</dbReference>
<dbReference type="CDD" id="cd03450">
    <property type="entry name" value="NodN"/>
    <property type="match status" value="1"/>
</dbReference>
<gene>
    <name evidence="4" type="ORF">R7226_15995</name>
</gene>
<dbReference type="PANTHER" id="PTHR42993:SF1">
    <property type="entry name" value="MAOC-LIKE DEHYDRATASE DOMAIN-CONTAINING PROTEIN"/>
    <property type="match status" value="1"/>
</dbReference>
<comment type="similarity">
    <text evidence="1">Belongs to the enoyl-CoA hydratase/isomerase family.</text>
</comment>
<dbReference type="SUPFAM" id="SSF54637">
    <property type="entry name" value="Thioesterase/thiol ester dehydrase-isomerase"/>
    <property type="match status" value="1"/>
</dbReference>